<dbReference type="Gene3D" id="3.40.50.150">
    <property type="entry name" value="Vaccinia Virus protein VP39"/>
    <property type="match status" value="1"/>
</dbReference>
<evidence type="ECO:0000256" key="4">
    <source>
        <dbReference type="ARBA" id="ARBA00022679"/>
    </source>
</evidence>
<feature type="binding site" evidence="7">
    <location>
        <position position="24"/>
    </location>
    <ligand>
        <name>S-adenosyl-L-methionine</name>
        <dbReference type="ChEBI" id="CHEBI:59789"/>
    </ligand>
</feature>
<dbReference type="InterPro" id="IPR011530">
    <property type="entry name" value="rRNA_adenine_dimethylase"/>
</dbReference>
<dbReference type="SUPFAM" id="SSF53335">
    <property type="entry name" value="S-adenosyl-L-methionine-dependent methyltransferases"/>
    <property type="match status" value="1"/>
</dbReference>
<protein>
    <submittedName>
        <fullName evidence="9">Ribosomal RNA small subunit methyltransferase A</fullName>
    </submittedName>
</protein>
<dbReference type="Gene3D" id="1.10.8.100">
    <property type="entry name" value="Ribosomal RNA adenine dimethylase-like, domain 2"/>
    <property type="match status" value="1"/>
</dbReference>
<dbReference type="InterPro" id="IPR029063">
    <property type="entry name" value="SAM-dependent_MTases_sf"/>
</dbReference>
<evidence type="ECO:0000256" key="7">
    <source>
        <dbReference type="PROSITE-ProRule" id="PRU01026"/>
    </source>
</evidence>
<dbReference type="PANTHER" id="PTHR11727:SF7">
    <property type="entry name" value="DIMETHYLADENOSINE TRANSFERASE-RELATED"/>
    <property type="match status" value="1"/>
</dbReference>
<feature type="binding site" evidence="7">
    <location>
        <position position="26"/>
    </location>
    <ligand>
        <name>S-adenosyl-L-methionine</name>
        <dbReference type="ChEBI" id="CHEBI:59789"/>
    </ligand>
</feature>
<keyword evidence="5 7" id="KW-0949">S-adenosyl-L-methionine</keyword>
<dbReference type="AlphaFoldDB" id="A0A1G2BQW7"/>
<feature type="binding site" evidence="7">
    <location>
        <position position="72"/>
    </location>
    <ligand>
        <name>S-adenosyl-L-methionine</name>
        <dbReference type="ChEBI" id="CHEBI:59789"/>
    </ligand>
</feature>
<evidence type="ECO:0000256" key="5">
    <source>
        <dbReference type="ARBA" id="ARBA00022691"/>
    </source>
</evidence>
<dbReference type="InterPro" id="IPR001737">
    <property type="entry name" value="KsgA/Erm"/>
</dbReference>
<comment type="caution">
    <text evidence="9">The sequence shown here is derived from an EMBL/GenBank/DDBJ whole genome shotgun (WGS) entry which is preliminary data.</text>
</comment>
<dbReference type="InterPro" id="IPR020598">
    <property type="entry name" value="rRNA_Ade_methylase_Trfase_N"/>
</dbReference>
<dbReference type="NCBIfam" id="TIGR00755">
    <property type="entry name" value="ksgA"/>
    <property type="match status" value="1"/>
</dbReference>
<dbReference type="Proteomes" id="UP000177349">
    <property type="component" value="Unassembled WGS sequence"/>
</dbReference>
<organism evidence="9 10">
    <name type="scientific">Candidatus Komeilibacteria bacterium RIFCSPLOWO2_01_FULL_53_11</name>
    <dbReference type="NCBI Taxonomy" id="1798552"/>
    <lineage>
        <taxon>Bacteria</taxon>
        <taxon>Candidatus Komeiliibacteriota</taxon>
    </lineage>
</organism>
<dbReference type="GO" id="GO:0000179">
    <property type="term" value="F:rRNA (adenine-N6,N6-)-dimethyltransferase activity"/>
    <property type="evidence" value="ECO:0007669"/>
    <property type="project" value="UniProtKB-UniRule"/>
</dbReference>
<evidence type="ECO:0000313" key="9">
    <source>
        <dbReference type="EMBL" id="OGY91543.1"/>
    </source>
</evidence>
<keyword evidence="1" id="KW-0963">Cytoplasm</keyword>
<evidence type="ECO:0000256" key="6">
    <source>
        <dbReference type="ARBA" id="ARBA00022884"/>
    </source>
</evidence>
<evidence type="ECO:0000313" key="10">
    <source>
        <dbReference type="Proteomes" id="UP000177349"/>
    </source>
</evidence>
<reference evidence="9 10" key="1">
    <citation type="journal article" date="2016" name="Nat. Commun.">
        <title>Thousands of microbial genomes shed light on interconnected biogeochemical processes in an aquifer system.</title>
        <authorList>
            <person name="Anantharaman K."/>
            <person name="Brown C.T."/>
            <person name="Hug L.A."/>
            <person name="Sharon I."/>
            <person name="Castelle C.J."/>
            <person name="Probst A.J."/>
            <person name="Thomas B.C."/>
            <person name="Singh A."/>
            <person name="Wilkins M.J."/>
            <person name="Karaoz U."/>
            <person name="Brodie E.L."/>
            <person name="Williams K.H."/>
            <person name="Hubbard S.S."/>
            <person name="Banfield J.F."/>
        </authorList>
    </citation>
    <scope>NUCLEOTIDE SEQUENCE [LARGE SCALE GENOMIC DNA]</scope>
</reference>
<keyword evidence="4 7" id="KW-0808">Transferase</keyword>
<comment type="similarity">
    <text evidence="7">Belongs to the class I-like SAM-binding methyltransferase superfamily. rRNA adenine N(6)-methyltransferase family.</text>
</comment>
<feature type="domain" description="Ribosomal RNA adenine methylase transferase N-terminal" evidence="8">
    <location>
        <begin position="31"/>
        <end position="207"/>
    </location>
</feature>
<evidence type="ECO:0000256" key="2">
    <source>
        <dbReference type="ARBA" id="ARBA00022552"/>
    </source>
</evidence>
<feature type="binding site" evidence="7">
    <location>
        <position position="124"/>
    </location>
    <ligand>
        <name>S-adenosyl-L-methionine</name>
        <dbReference type="ChEBI" id="CHEBI:59789"/>
    </ligand>
</feature>
<feature type="binding site" evidence="7">
    <location>
        <position position="51"/>
    </location>
    <ligand>
        <name>S-adenosyl-L-methionine</name>
        <dbReference type="ChEBI" id="CHEBI:59789"/>
    </ligand>
</feature>
<dbReference type="SMART" id="SM00650">
    <property type="entry name" value="rADc"/>
    <property type="match status" value="1"/>
</dbReference>
<dbReference type="EMBL" id="MHKN01000039">
    <property type="protein sequence ID" value="OGY91543.1"/>
    <property type="molecule type" value="Genomic_DNA"/>
</dbReference>
<dbReference type="PROSITE" id="PS01131">
    <property type="entry name" value="RRNA_A_DIMETH"/>
    <property type="match status" value="1"/>
</dbReference>
<evidence type="ECO:0000256" key="3">
    <source>
        <dbReference type="ARBA" id="ARBA00022603"/>
    </source>
</evidence>
<accession>A0A1G2BQW7</accession>
<feature type="binding site" evidence="7">
    <location>
        <position position="97"/>
    </location>
    <ligand>
        <name>S-adenosyl-L-methionine</name>
        <dbReference type="ChEBI" id="CHEBI:59789"/>
    </ligand>
</feature>
<dbReference type="InterPro" id="IPR020596">
    <property type="entry name" value="rRNA_Ade_Mease_Trfase_CS"/>
</dbReference>
<sequence>MSLAEAKFLLTKYGIEPDASCGQHFLVDDSILDRIARAVSENAEGPIIEIGAGIGNLTSRLCLETRSVLAVELDRRFQPLLDKLAQVNANLSVLYRDILSLPFDTIREHMKLTASAHPYMIVGNVPYYITGKLLSHIMSYPILPTSVIFLLQDEVVRRIVAEPGAHSKLSLGVQFYGTPEVLFEVPRDCFYPKPEVDSALLRIANMHSWNYDESEKRVWQLINIGFSAKRKKLVNNLAGGLAVPAAAVQEAFTKADIDRNIRAQGLSKAQWRSLAQLL</sequence>
<name>A0A1G2BQW7_9BACT</name>
<proteinExistence type="inferred from homology"/>
<dbReference type="PROSITE" id="PS51689">
    <property type="entry name" value="SAM_RNA_A_N6_MT"/>
    <property type="match status" value="1"/>
</dbReference>
<dbReference type="InterPro" id="IPR023165">
    <property type="entry name" value="rRNA_Ade_diMease-like_C"/>
</dbReference>
<dbReference type="Pfam" id="PF00398">
    <property type="entry name" value="RrnaAD"/>
    <property type="match status" value="1"/>
</dbReference>
<dbReference type="GO" id="GO:0005829">
    <property type="term" value="C:cytosol"/>
    <property type="evidence" value="ECO:0007669"/>
    <property type="project" value="TreeGrafter"/>
</dbReference>
<keyword evidence="2" id="KW-0698">rRNA processing</keyword>
<dbReference type="PANTHER" id="PTHR11727">
    <property type="entry name" value="DIMETHYLADENOSINE TRANSFERASE"/>
    <property type="match status" value="1"/>
</dbReference>
<dbReference type="GO" id="GO:0003723">
    <property type="term" value="F:RNA binding"/>
    <property type="evidence" value="ECO:0007669"/>
    <property type="project" value="UniProtKB-UniRule"/>
</dbReference>
<keyword evidence="3 7" id="KW-0489">Methyltransferase</keyword>
<keyword evidence="6 7" id="KW-0694">RNA-binding</keyword>
<evidence type="ECO:0000259" key="8">
    <source>
        <dbReference type="SMART" id="SM00650"/>
    </source>
</evidence>
<gene>
    <name evidence="9" type="ORF">A3B31_00240</name>
</gene>
<evidence type="ECO:0000256" key="1">
    <source>
        <dbReference type="ARBA" id="ARBA00022490"/>
    </source>
</evidence>